<keyword evidence="4" id="KW-1185">Reference proteome</keyword>
<evidence type="ECO:0000259" key="2">
    <source>
        <dbReference type="Pfam" id="PF13231"/>
    </source>
</evidence>
<sequence length="181" mass="18571">MPPGERGVGHRGPVIEDRLEQVFAGSGCRGSVAVLDIHGPGRMALGDAEVSLRDVAAPSLRARRVTSATAGHMAAALVADAAFLVTPVAVGLFRTAVEDPAFTLCVLLAAEATQRAAAGGRLRTLVVAGVWGGAGFQAKMLEAWAVLPALALVYLVSAPITLRKRLTHLAVSAVVMTAVST</sequence>
<dbReference type="AlphaFoldDB" id="A0A918MB86"/>
<proteinExistence type="predicted"/>
<feature type="transmembrane region" description="Helical" evidence="1">
    <location>
        <begin position="73"/>
        <end position="93"/>
    </location>
</feature>
<protein>
    <recommendedName>
        <fullName evidence="2">Glycosyltransferase RgtA/B/C/D-like domain-containing protein</fullName>
    </recommendedName>
</protein>
<organism evidence="3 4">
    <name type="scientific">Streptomyces filipinensis</name>
    <dbReference type="NCBI Taxonomy" id="66887"/>
    <lineage>
        <taxon>Bacteria</taxon>
        <taxon>Bacillati</taxon>
        <taxon>Actinomycetota</taxon>
        <taxon>Actinomycetes</taxon>
        <taxon>Kitasatosporales</taxon>
        <taxon>Streptomycetaceae</taxon>
        <taxon>Streptomyces</taxon>
    </lineage>
</organism>
<feature type="domain" description="Glycosyltransferase RgtA/B/C/D-like" evidence="2">
    <location>
        <begin position="74"/>
        <end position="180"/>
    </location>
</feature>
<keyword evidence="1" id="KW-1133">Transmembrane helix</keyword>
<evidence type="ECO:0000313" key="4">
    <source>
        <dbReference type="Proteomes" id="UP000618795"/>
    </source>
</evidence>
<dbReference type="EMBL" id="BMTD01000007">
    <property type="protein sequence ID" value="GGU98229.1"/>
    <property type="molecule type" value="Genomic_DNA"/>
</dbReference>
<keyword evidence="1" id="KW-0812">Transmembrane</keyword>
<dbReference type="Proteomes" id="UP000618795">
    <property type="component" value="Unassembled WGS sequence"/>
</dbReference>
<gene>
    <name evidence="3" type="ORF">GCM10010260_38030</name>
</gene>
<dbReference type="InterPro" id="IPR038731">
    <property type="entry name" value="RgtA/B/C-like"/>
</dbReference>
<evidence type="ECO:0000313" key="3">
    <source>
        <dbReference type="EMBL" id="GGU98229.1"/>
    </source>
</evidence>
<reference evidence="3" key="2">
    <citation type="submission" date="2020-09" db="EMBL/GenBank/DDBJ databases">
        <authorList>
            <person name="Sun Q."/>
            <person name="Ohkuma M."/>
        </authorList>
    </citation>
    <scope>NUCLEOTIDE SEQUENCE</scope>
    <source>
        <strain evidence="3">JCM 4369</strain>
    </source>
</reference>
<keyword evidence="1" id="KW-0472">Membrane</keyword>
<evidence type="ECO:0000256" key="1">
    <source>
        <dbReference type="SAM" id="Phobius"/>
    </source>
</evidence>
<reference evidence="3" key="1">
    <citation type="journal article" date="2014" name="Int. J. Syst. Evol. Microbiol.">
        <title>Complete genome sequence of Corynebacterium casei LMG S-19264T (=DSM 44701T), isolated from a smear-ripened cheese.</title>
        <authorList>
            <consortium name="US DOE Joint Genome Institute (JGI-PGF)"/>
            <person name="Walter F."/>
            <person name="Albersmeier A."/>
            <person name="Kalinowski J."/>
            <person name="Ruckert C."/>
        </authorList>
    </citation>
    <scope>NUCLEOTIDE SEQUENCE</scope>
    <source>
        <strain evidence="3">JCM 4369</strain>
    </source>
</reference>
<feature type="transmembrane region" description="Helical" evidence="1">
    <location>
        <begin position="143"/>
        <end position="162"/>
    </location>
</feature>
<dbReference type="Pfam" id="PF13231">
    <property type="entry name" value="PMT_2"/>
    <property type="match status" value="1"/>
</dbReference>
<comment type="caution">
    <text evidence="3">The sequence shown here is derived from an EMBL/GenBank/DDBJ whole genome shotgun (WGS) entry which is preliminary data.</text>
</comment>
<name>A0A918MB86_9ACTN</name>
<accession>A0A918MB86</accession>